<proteinExistence type="predicted"/>
<dbReference type="Pfam" id="PF20653">
    <property type="entry name" value="COG6_C"/>
    <property type="match status" value="1"/>
</dbReference>
<accession>A0AAV0Z3I3</accession>
<dbReference type="PANTHER" id="PTHR21506:SF0">
    <property type="entry name" value="CONSERVED OLIGOMERIC GOLGI COMPLEX SUBUNIT 6"/>
    <property type="match status" value="1"/>
</dbReference>
<evidence type="ECO:0000313" key="3">
    <source>
        <dbReference type="Proteomes" id="UP001157006"/>
    </source>
</evidence>
<organism evidence="2 3">
    <name type="scientific">Vicia faba</name>
    <name type="common">Broad bean</name>
    <name type="synonym">Faba vulgaris</name>
    <dbReference type="NCBI Taxonomy" id="3906"/>
    <lineage>
        <taxon>Eukaryota</taxon>
        <taxon>Viridiplantae</taxon>
        <taxon>Streptophyta</taxon>
        <taxon>Embryophyta</taxon>
        <taxon>Tracheophyta</taxon>
        <taxon>Spermatophyta</taxon>
        <taxon>Magnoliopsida</taxon>
        <taxon>eudicotyledons</taxon>
        <taxon>Gunneridae</taxon>
        <taxon>Pentapetalae</taxon>
        <taxon>rosids</taxon>
        <taxon>fabids</taxon>
        <taxon>Fabales</taxon>
        <taxon>Fabaceae</taxon>
        <taxon>Papilionoideae</taxon>
        <taxon>50 kb inversion clade</taxon>
        <taxon>NPAAA clade</taxon>
        <taxon>Hologalegina</taxon>
        <taxon>IRL clade</taxon>
        <taxon>Fabeae</taxon>
        <taxon>Vicia</taxon>
    </lineage>
</organism>
<dbReference type="InterPro" id="IPR048369">
    <property type="entry name" value="COG6_C"/>
</dbReference>
<dbReference type="GO" id="GO:0006891">
    <property type="term" value="P:intra-Golgi vesicle-mediated transport"/>
    <property type="evidence" value="ECO:0007669"/>
    <property type="project" value="InterPro"/>
</dbReference>
<dbReference type="PANTHER" id="PTHR21506">
    <property type="entry name" value="COMPONENT OF OLIGOMERIC GOLGI COMPLEX 6"/>
    <property type="match status" value="1"/>
</dbReference>
<protein>
    <recommendedName>
        <fullName evidence="1">Conserved Oligomeric Golgi complex subunit 6 C-terminal domain-containing protein</fullName>
    </recommendedName>
</protein>
<dbReference type="InterPro" id="IPR010490">
    <property type="entry name" value="COG6"/>
</dbReference>
<gene>
    <name evidence="2" type="ORF">VFH_I072000</name>
</gene>
<dbReference type="Proteomes" id="UP001157006">
    <property type="component" value="Chromosome 1S"/>
</dbReference>
<dbReference type="AlphaFoldDB" id="A0AAV0Z3I3"/>
<evidence type="ECO:0000259" key="1">
    <source>
        <dbReference type="Pfam" id="PF20653"/>
    </source>
</evidence>
<name>A0AAV0Z3I3_VICFA</name>
<evidence type="ECO:0000313" key="2">
    <source>
        <dbReference type="EMBL" id="CAI8593051.1"/>
    </source>
</evidence>
<sequence length="127" mass="14008">MIDNHLRVLVEKEVDTILSRCNLSEKMPHLRNSIHKDGDDEVGTPLAELEDTSPAVISECLKALLGLILGSEISLPEFEQIQVPKLHSEASIGVARSLGEAYELIYKAIMDPKKWESRSQVVGKASS</sequence>
<feature type="domain" description="Conserved Oligomeric Golgi complex subunit 6 C-terminal" evidence="1">
    <location>
        <begin position="1"/>
        <end position="114"/>
    </location>
</feature>
<dbReference type="GO" id="GO:0017119">
    <property type="term" value="C:Golgi transport complex"/>
    <property type="evidence" value="ECO:0007669"/>
    <property type="project" value="InterPro"/>
</dbReference>
<reference evidence="2 3" key="1">
    <citation type="submission" date="2023-01" db="EMBL/GenBank/DDBJ databases">
        <authorList>
            <person name="Kreplak J."/>
        </authorList>
    </citation>
    <scope>NUCLEOTIDE SEQUENCE [LARGE SCALE GENOMIC DNA]</scope>
</reference>
<keyword evidence="3" id="KW-1185">Reference proteome</keyword>
<dbReference type="EMBL" id="OX451735">
    <property type="protein sequence ID" value="CAI8593051.1"/>
    <property type="molecule type" value="Genomic_DNA"/>
</dbReference>